<evidence type="ECO:0000313" key="2">
    <source>
        <dbReference type="EMBL" id="WEK46502.1"/>
    </source>
</evidence>
<dbReference type="Pfam" id="PF01717">
    <property type="entry name" value="Meth_synt_2"/>
    <property type="match status" value="2"/>
</dbReference>
<proteinExistence type="predicted"/>
<dbReference type="GO" id="GO:0008270">
    <property type="term" value="F:zinc ion binding"/>
    <property type="evidence" value="ECO:0007669"/>
    <property type="project" value="InterPro"/>
</dbReference>
<name>A0AAJ5X8D9_9SPHN</name>
<evidence type="ECO:0000259" key="1">
    <source>
        <dbReference type="Pfam" id="PF01717"/>
    </source>
</evidence>
<dbReference type="SUPFAM" id="SSF51726">
    <property type="entry name" value="UROD/MetE-like"/>
    <property type="match status" value="1"/>
</dbReference>
<dbReference type="PANTHER" id="PTHR43844:SF2">
    <property type="entry name" value="SYNTHASE, VITAMIN-B12 INDEPENDENT, PUTATIVE (AFU_ORTHOLOGUE AFUA_3G12060)-RELATED"/>
    <property type="match status" value="1"/>
</dbReference>
<accession>A0AAJ5X8D9</accession>
<feature type="domain" description="Cobalamin-independent methionine synthase MetE C-terminal/archaeal" evidence="1">
    <location>
        <begin position="185"/>
        <end position="378"/>
    </location>
</feature>
<dbReference type="InterPro" id="IPR002629">
    <property type="entry name" value="Met_Synth_C/arc"/>
</dbReference>
<sequence>MRHSTDRILCTHAGRLSASLREFEPLDMKVGQGAAPEDAHYADLRQRAIEDVVKHQVELGLDIISDGELGRRRDFTYYSKRMGGIEHRELKEGEVGATVFKSRERDRFDEYYAEVDSKRPSVARPKKIVCTGPLESLSLETLHDEIANFKKALGGRTDVEAFFPVIAPGWLDHFIFNEYYTREDDFIEALAEVMRPEYEAVVDAGLIVQIDDPGICDSWPTIYPKPTIDEYRRYAKIRVDALNHAIRNIPAESIRYHCCWGSWNGPHSEDLPLKHIVDLMLSLNIQAYSVEAGNVQHEHEWRVWQDVKLPEGKILIPGVVSHKTEVVEHPELVAERLVRYANAVGRENVQAGTDCGMGMGRVHHQIGWAKIESMVEGARLASGQLW</sequence>
<protein>
    <recommendedName>
        <fullName evidence="1">Cobalamin-independent methionine synthase MetE C-terminal/archaeal domain-containing protein</fullName>
    </recommendedName>
</protein>
<dbReference type="Proteomes" id="UP001218362">
    <property type="component" value="Chromosome"/>
</dbReference>
<organism evidence="2 3">
    <name type="scientific">Candidatus Andeanibacterium colombiense</name>
    <dbReference type="NCBI Taxonomy" id="3121345"/>
    <lineage>
        <taxon>Bacteria</taxon>
        <taxon>Pseudomonadati</taxon>
        <taxon>Pseudomonadota</taxon>
        <taxon>Alphaproteobacteria</taxon>
        <taxon>Sphingomonadales</taxon>
        <taxon>Sphingomonadaceae</taxon>
        <taxon>Candidatus Andeanibacterium</taxon>
    </lineage>
</organism>
<gene>
    <name evidence="2" type="ORF">P0Y56_16070</name>
</gene>
<reference evidence="2" key="1">
    <citation type="submission" date="2023-03" db="EMBL/GenBank/DDBJ databases">
        <title>Andean soil-derived lignocellulolytic bacterial consortium as a source of novel taxa and putative plastic-active enzymes.</title>
        <authorList>
            <person name="Diaz-Garcia L."/>
            <person name="Chuvochina M."/>
            <person name="Feuerriegel G."/>
            <person name="Bunk B."/>
            <person name="Sproer C."/>
            <person name="Streit W.R."/>
            <person name="Rodriguez L.M."/>
            <person name="Overmann J."/>
            <person name="Jimenez D.J."/>
        </authorList>
    </citation>
    <scope>NUCLEOTIDE SEQUENCE</scope>
    <source>
        <strain evidence="2">MAG 26</strain>
    </source>
</reference>
<dbReference type="KEGG" id="acob:P0Y56_16070"/>
<dbReference type="AlphaFoldDB" id="A0AAJ5X8D9"/>
<dbReference type="GO" id="GO:0003871">
    <property type="term" value="F:5-methyltetrahydropteroyltriglutamate-homocysteine S-methyltransferase activity"/>
    <property type="evidence" value="ECO:0007669"/>
    <property type="project" value="InterPro"/>
</dbReference>
<dbReference type="GO" id="GO:0009086">
    <property type="term" value="P:methionine biosynthetic process"/>
    <property type="evidence" value="ECO:0007669"/>
    <property type="project" value="InterPro"/>
</dbReference>
<evidence type="ECO:0000313" key="3">
    <source>
        <dbReference type="Proteomes" id="UP001218362"/>
    </source>
</evidence>
<dbReference type="InterPro" id="IPR038071">
    <property type="entry name" value="UROD/MetE-like_sf"/>
</dbReference>
<dbReference type="Gene3D" id="3.20.20.210">
    <property type="match status" value="1"/>
</dbReference>
<dbReference type="PANTHER" id="PTHR43844">
    <property type="entry name" value="METHIONINE SYNTHASE"/>
    <property type="match status" value="1"/>
</dbReference>
<dbReference type="EMBL" id="CP119316">
    <property type="protein sequence ID" value="WEK46502.1"/>
    <property type="molecule type" value="Genomic_DNA"/>
</dbReference>
<feature type="domain" description="Cobalamin-independent methionine synthase MetE C-terminal/archaeal" evidence="1">
    <location>
        <begin position="30"/>
        <end position="91"/>
    </location>
</feature>